<keyword evidence="3" id="KW-1185">Reference proteome</keyword>
<dbReference type="Proteomes" id="UP000023435">
    <property type="component" value="Unassembled WGS sequence"/>
</dbReference>
<evidence type="ECO:0000256" key="1">
    <source>
        <dbReference type="SAM" id="Phobius"/>
    </source>
</evidence>
<organism evidence="2 3">
    <name type="scientific">Lysobacter capsici AZ78</name>
    <dbReference type="NCBI Taxonomy" id="1444315"/>
    <lineage>
        <taxon>Bacteria</taxon>
        <taxon>Pseudomonadati</taxon>
        <taxon>Pseudomonadota</taxon>
        <taxon>Gammaproteobacteria</taxon>
        <taxon>Lysobacterales</taxon>
        <taxon>Lysobacteraceae</taxon>
        <taxon>Lysobacter</taxon>
    </lineage>
</organism>
<feature type="transmembrane region" description="Helical" evidence="1">
    <location>
        <begin position="92"/>
        <end position="110"/>
    </location>
</feature>
<dbReference type="AlphaFoldDB" id="A0A108UBF9"/>
<keyword evidence="1" id="KW-1133">Transmembrane helix</keyword>
<gene>
    <name evidence="2" type="ORF">AZ78_3603</name>
</gene>
<dbReference type="EMBL" id="JAJA02000001">
    <property type="protein sequence ID" value="KWS06049.1"/>
    <property type="molecule type" value="Genomic_DNA"/>
</dbReference>
<feature type="transmembrane region" description="Helical" evidence="1">
    <location>
        <begin position="52"/>
        <end position="72"/>
    </location>
</feature>
<name>A0A108UBF9_9GAMM</name>
<reference evidence="2 3" key="1">
    <citation type="journal article" date="2014" name="Genome Announc.">
        <title>Draft Genome Sequence of Lysobacter capsici AZ78, a Bacterium Antagonistic to Plant-Pathogenic Oomycetes.</title>
        <authorList>
            <person name="Puopolo G."/>
            <person name="Sonego P."/>
            <person name="Engelen K."/>
            <person name="Pertot I."/>
        </authorList>
    </citation>
    <scope>NUCLEOTIDE SEQUENCE [LARGE SCALE GENOMIC DNA]</scope>
    <source>
        <strain evidence="2 3">AZ78</strain>
    </source>
</reference>
<evidence type="ECO:0000313" key="2">
    <source>
        <dbReference type="EMBL" id="KWS06049.1"/>
    </source>
</evidence>
<accession>A0A108UBF9</accession>
<evidence type="ECO:0000313" key="3">
    <source>
        <dbReference type="Proteomes" id="UP000023435"/>
    </source>
</evidence>
<keyword evidence="1" id="KW-0812">Transmembrane</keyword>
<sequence length="206" mass="22618">MDRDMPQPAPNPGLDLNWRFTVKIVLIVVVAMGLMSWSSWACERFLPSPDVLWLKLLLSACAVAAAICTFIVMQRGFDLRSPPRLLGSRDTASLSAIYAVLTLVFLYVFLPGLLPLLHRFAPSQPVVLIEPVQMDAGSARGCRKRASFPGDSLWMRRRLCKLDPASYGALAKTGRIEIAGSASYFGIAVSQFKAAPAVEDRDDHNP</sequence>
<keyword evidence="1" id="KW-0472">Membrane</keyword>
<comment type="caution">
    <text evidence="2">The sequence shown here is derived from an EMBL/GenBank/DDBJ whole genome shotgun (WGS) entry which is preliminary data.</text>
</comment>
<proteinExistence type="predicted"/>
<feature type="transmembrane region" description="Helical" evidence="1">
    <location>
        <begin position="20"/>
        <end position="40"/>
    </location>
</feature>
<protein>
    <submittedName>
        <fullName evidence="2">Uncharacterized protein</fullName>
    </submittedName>
</protein>